<sequence length="467" mass="53967">MWRHINKYHVRNLQHVAKYLQGEMEHILCRGNKVSYLRLQRYTVSYKRWEDQGKLEIPPPEFDWDYLCDESKMEEIKDNIMHRKRVGDIDKVREIWKLWKNENNDERKSKLLIVLNTAAAAIPNKSNPNSPIGEEDQAVTMETVGREREFDFKPRSVIDICEKLGLLQTQNLSHTCSHRAYYFLGDLARLEHALIQFTLDRVRKNGFLLISVPDIINPGIIEACGFPTSGKKTQVYSLDLGNPDNGRLCLAGTSEMPIAGFFMNQILHGQHLPQKVCAVSRCYRAETSDAVQERGIYRVHEFTKVEMFAVTRPAQSDEMLQKIIGIERDLFSELGLYFKVLDMPTQELGAPAYQKYDIETWMPALKFWGEISSASNCTDYQSRRLNIKYMTDKGDNLSHVHTINGTACAIPRLIMAIVENYQQNDGSVEIPKALQPYMNGKSKLERCDLEKRRRFLSKPIELHGKVY</sequence>
<comment type="similarity">
    <text evidence="1">Belongs to the class-II aminoacyl-tRNA synthetase family. Type-1 seryl-tRNA synthetase subfamily.</text>
</comment>
<dbReference type="FunFam" id="3.30.930.10:FF:000078">
    <property type="entry name" value="Seryl-tRNA synthetase"/>
    <property type="match status" value="1"/>
</dbReference>
<evidence type="ECO:0000313" key="9">
    <source>
        <dbReference type="EMBL" id="KAK3107009.1"/>
    </source>
</evidence>
<dbReference type="Proteomes" id="UP001186944">
    <property type="component" value="Unassembled WGS sequence"/>
</dbReference>
<gene>
    <name evidence="9" type="ORF">FSP39_004889</name>
</gene>
<dbReference type="PROSITE" id="PS50862">
    <property type="entry name" value="AA_TRNA_LIGASE_II"/>
    <property type="match status" value="1"/>
</dbReference>
<evidence type="ECO:0000256" key="7">
    <source>
        <dbReference type="ARBA" id="ARBA00031113"/>
    </source>
</evidence>
<dbReference type="PANTHER" id="PTHR11778">
    <property type="entry name" value="SERYL-TRNA SYNTHETASE"/>
    <property type="match status" value="1"/>
</dbReference>
<evidence type="ECO:0000259" key="8">
    <source>
        <dbReference type="PROSITE" id="PS50862"/>
    </source>
</evidence>
<evidence type="ECO:0000256" key="3">
    <source>
        <dbReference type="ARBA" id="ARBA00022598"/>
    </source>
</evidence>
<keyword evidence="6" id="KW-0030">Aminoacyl-tRNA synthetase</keyword>
<dbReference type="NCBIfam" id="TIGR00414">
    <property type="entry name" value="serS"/>
    <property type="match status" value="1"/>
</dbReference>
<dbReference type="InterPro" id="IPR006195">
    <property type="entry name" value="aa-tRNA-synth_II"/>
</dbReference>
<dbReference type="InterPro" id="IPR045864">
    <property type="entry name" value="aa-tRNA-synth_II/BPL/LPL"/>
</dbReference>
<dbReference type="Pfam" id="PF00587">
    <property type="entry name" value="tRNA-synt_2b"/>
    <property type="match status" value="1"/>
</dbReference>
<dbReference type="PRINTS" id="PR00981">
    <property type="entry name" value="TRNASYNTHSER"/>
</dbReference>
<evidence type="ECO:0000256" key="5">
    <source>
        <dbReference type="ARBA" id="ARBA00022840"/>
    </source>
</evidence>
<evidence type="ECO:0000256" key="1">
    <source>
        <dbReference type="ARBA" id="ARBA00010728"/>
    </source>
</evidence>
<dbReference type="EC" id="6.1.1.11" evidence="2"/>
<dbReference type="EMBL" id="VSWD01000002">
    <property type="protein sequence ID" value="KAK3107009.1"/>
    <property type="molecule type" value="Genomic_DNA"/>
</dbReference>
<dbReference type="InterPro" id="IPR002317">
    <property type="entry name" value="Ser-tRNA-ligase_type_1"/>
</dbReference>
<keyword evidence="3" id="KW-0436">Ligase</keyword>
<reference evidence="9" key="1">
    <citation type="submission" date="2019-08" db="EMBL/GenBank/DDBJ databases">
        <title>The improved chromosome-level genome for the pearl oyster Pinctada fucata martensii using PacBio sequencing and Hi-C.</title>
        <authorList>
            <person name="Zheng Z."/>
        </authorList>
    </citation>
    <scope>NUCLEOTIDE SEQUENCE</scope>
    <source>
        <strain evidence="9">ZZ-2019</strain>
        <tissue evidence="9">Adductor muscle</tissue>
    </source>
</reference>
<protein>
    <recommendedName>
        <fullName evidence="2">serine--tRNA ligase</fullName>
        <ecNumber evidence="2">6.1.1.11</ecNumber>
    </recommendedName>
    <alternativeName>
        <fullName evidence="7">Seryl-tRNA synthetase</fullName>
    </alternativeName>
</protein>
<accession>A0AA88YKT5</accession>
<evidence type="ECO:0000256" key="6">
    <source>
        <dbReference type="ARBA" id="ARBA00023146"/>
    </source>
</evidence>
<organism evidence="9 10">
    <name type="scientific">Pinctada imbricata</name>
    <name type="common">Atlantic pearl-oyster</name>
    <name type="synonym">Pinctada martensii</name>
    <dbReference type="NCBI Taxonomy" id="66713"/>
    <lineage>
        <taxon>Eukaryota</taxon>
        <taxon>Metazoa</taxon>
        <taxon>Spiralia</taxon>
        <taxon>Lophotrochozoa</taxon>
        <taxon>Mollusca</taxon>
        <taxon>Bivalvia</taxon>
        <taxon>Autobranchia</taxon>
        <taxon>Pteriomorphia</taxon>
        <taxon>Pterioida</taxon>
        <taxon>Pterioidea</taxon>
        <taxon>Pteriidae</taxon>
        <taxon>Pinctada</taxon>
    </lineage>
</organism>
<keyword evidence="4" id="KW-0547">Nucleotide-binding</keyword>
<dbReference type="GO" id="GO:0005524">
    <property type="term" value="F:ATP binding"/>
    <property type="evidence" value="ECO:0007669"/>
    <property type="project" value="UniProtKB-KW"/>
</dbReference>
<dbReference type="AlphaFoldDB" id="A0AA88YKT5"/>
<evidence type="ECO:0000256" key="4">
    <source>
        <dbReference type="ARBA" id="ARBA00022741"/>
    </source>
</evidence>
<name>A0AA88YKT5_PINIB</name>
<dbReference type="GO" id="GO:0006434">
    <property type="term" value="P:seryl-tRNA aminoacylation"/>
    <property type="evidence" value="ECO:0007669"/>
    <property type="project" value="InterPro"/>
</dbReference>
<dbReference type="Gene3D" id="3.30.930.10">
    <property type="entry name" value="Bira Bifunctional Protein, Domain 2"/>
    <property type="match status" value="1"/>
</dbReference>
<keyword evidence="5" id="KW-0067">ATP-binding</keyword>
<comment type="caution">
    <text evidence="9">The sequence shown here is derived from an EMBL/GenBank/DDBJ whole genome shotgun (WGS) entry which is preliminary data.</text>
</comment>
<dbReference type="GO" id="GO:0004828">
    <property type="term" value="F:serine-tRNA ligase activity"/>
    <property type="evidence" value="ECO:0007669"/>
    <property type="project" value="UniProtKB-EC"/>
</dbReference>
<dbReference type="SUPFAM" id="SSF55681">
    <property type="entry name" value="Class II aaRS and biotin synthetases"/>
    <property type="match status" value="1"/>
</dbReference>
<feature type="domain" description="Aminoacyl-transfer RNA synthetases class-II family profile" evidence="8">
    <location>
        <begin position="151"/>
        <end position="431"/>
    </location>
</feature>
<keyword evidence="10" id="KW-1185">Reference proteome</keyword>
<evidence type="ECO:0000313" key="10">
    <source>
        <dbReference type="Proteomes" id="UP001186944"/>
    </source>
</evidence>
<proteinExistence type="inferred from homology"/>
<dbReference type="InterPro" id="IPR002314">
    <property type="entry name" value="aa-tRNA-synt_IIb"/>
</dbReference>
<evidence type="ECO:0000256" key="2">
    <source>
        <dbReference type="ARBA" id="ARBA00012840"/>
    </source>
</evidence>